<proteinExistence type="predicted"/>
<reference evidence="1" key="1">
    <citation type="submission" date="2023-07" db="EMBL/GenBank/DDBJ databases">
        <title>Sequencing the genomes of 1000 actinobacteria strains.</title>
        <authorList>
            <person name="Klenk H.-P."/>
        </authorList>
    </citation>
    <scope>NUCLEOTIDE SEQUENCE</scope>
    <source>
        <strain evidence="1">DSM 44707</strain>
    </source>
</reference>
<name>A0AAE4CA42_9ACTN</name>
<sequence length="41" mass="4429">MTVFFILQRYDNFRHPAATGVRGGGMAIRSSAAPAAHVRTP</sequence>
<gene>
    <name evidence="1" type="ORF">J2S41_003451</name>
</gene>
<dbReference type="Proteomes" id="UP001183643">
    <property type="component" value="Unassembled WGS sequence"/>
</dbReference>
<organism evidence="1 2">
    <name type="scientific">Catenuloplanes atrovinosus</name>
    <dbReference type="NCBI Taxonomy" id="137266"/>
    <lineage>
        <taxon>Bacteria</taxon>
        <taxon>Bacillati</taxon>
        <taxon>Actinomycetota</taxon>
        <taxon>Actinomycetes</taxon>
        <taxon>Micromonosporales</taxon>
        <taxon>Micromonosporaceae</taxon>
        <taxon>Catenuloplanes</taxon>
    </lineage>
</organism>
<comment type="caution">
    <text evidence="1">The sequence shown here is derived from an EMBL/GenBank/DDBJ whole genome shotgun (WGS) entry which is preliminary data.</text>
</comment>
<dbReference type="RefSeq" id="WP_310368894.1">
    <property type="nucleotide sequence ID" value="NZ_JAVDYB010000001.1"/>
</dbReference>
<dbReference type="AlphaFoldDB" id="A0AAE4CA42"/>
<protein>
    <submittedName>
        <fullName evidence="1">Uncharacterized protein</fullName>
    </submittedName>
</protein>
<keyword evidence="2" id="KW-1185">Reference proteome</keyword>
<evidence type="ECO:0000313" key="1">
    <source>
        <dbReference type="EMBL" id="MDR7276673.1"/>
    </source>
</evidence>
<evidence type="ECO:0000313" key="2">
    <source>
        <dbReference type="Proteomes" id="UP001183643"/>
    </source>
</evidence>
<accession>A0AAE4CA42</accession>
<dbReference type="EMBL" id="JAVDYB010000001">
    <property type="protein sequence ID" value="MDR7276673.1"/>
    <property type="molecule type" value="Genomic_DNA"/>
</dbReference>